<evidence type="ECO:0000313" key="7">
    <source>
        <dbReference type="RefSeq" id="XP_008792587.2"/>
    </source>
</evidence>
<dbReference type="InterPro" id="IPR036525">
    <property type="entry name" value="Tubulin/FtsZ_GTPase_sf"/>
</dbReference>
<dbReference type="Pfam" id="PF14881">
    <property type="entry name" value="Tubulin_3"/>
    <property type="match status" value="1"/>
</dbReference>
<evidence type="ECO:0000256" key="2">
    <source>
        <dbReference type="ARBA" id="ARBA00008507"/>
    </source>
</evidence>
<keyword evidence="6" id="KW-1185">Reference proteome</keyword>
<comment type="similarity">
    <text evidence="2">Belongs to the misato family.</text>
</comment>
<evidence type="ECO:0000256" key="3">
    <source>
        <dbReference type="ARBA" id="ARBA00023128"/>
    </source>
</evidence>
<dbReference type="RefSeq" id="XP_008792587.2">
    <property type="nucleotide sequence ID" value="XM_008794365.4"/>
</dbReference>
<organism evidence="6 8">
    <name type="scientific">Phoenix dactylifera</name>
    <name type="common">Date palm</name>
    <dbReference type="NCBI Taxonomy" id="42345"/>
    <lineage>
        <taxon>Eukaryota</taxon>
        <taxon>Viridiplantae</taxon>
        <taxon>Streptophyta</taxon>
        <taxon>Embryophyta</taxon>
        <taxon>Tracheophyta</taxon>
        <taxon>Spermatophyta</taxon>
        <taxon>Magnoliopsida</taxon>
        <taxon>Liliopsida</taxon>
        <taxon>Arecaceae</taxon>
        <taxon>Coryphoideae</taxon>
        <taxon>Phoeniceae</taxon>
        <taxon>Phoenix</taxon>
    </lineage>
</organism>
<keyword evidence="3" id="KW-0496">Mitochondrion</keyword>
<evidence type="ECO:0000313" key="8">
    <source>
        <dbReference type="RefSeq" id="XP_008792588.2"/>
    </source>
</evidence>
<name>A0A8B7C634_PHODC</name>
<feature type="domain" description="Misato Segment II tubulin-like" evidence="4">
    <location>
        <begin position="5"/>
        <end position="66"/>
    </location>
</feature>
<evidence type="ECO:0000259" key="4">
    <source>
        <dbReference type="Pfam" id="PF10644"/>
    </source>
</evidence>
<dbReference type="AlphaFoldDB" id="A0A8B7C634"/>
<accession>A0A8B7C634</accession>
<reference evidence="7 8" key="2">
    <citation type="submission" date="2025-04" db="UniProtKB">
        <authorList>
            <consortium name="RefSeq"/>
        </authorList>
    </citation>
    <scope>IDENTIFICATION</scope>
    <source>
        <tissue evidence="7 8">Young leaves</tissue>
    </source>
</reference>
<dbReference type="InterPro" id="IPR049942">
    <property type="entry name" value="DML1/Misato"/>
</dbReference>
<dbReference type="SUPFAM" id="SSF52490">
    <property type="entry name" value="Tubulin nucleotide-binding domain-like"/>
    <property type="match status" value="1"/>
</dbReference>
<evidence type="ECO:0000313" key="6">
    <source>
        <dbReference type="Proteomes" id="UP000228380"/>
    </source>
</evidence>
<dbReference type="PANTHER" id="PTHR13391:SF0">
    <property type="entry name" value="PROTEIN MISATO HOMOLOG 1"/>
    <property type="match status" value="1"/>
</dbReference>
<reference evidence="6" key="1">
    <citation type="journal article" date="2019" name="Nat. Commun.">
        <title>Genome-wide association mapping of date palm fruit traits.</title>
        <authorList>
            <person name="Hazzouri K.M."/>
            <person name="Gros-Balthazard M."/>
            <person name="Flowers J.M."/>
            <person name="Copetti D."/>
            <person name="Lemansour A."/>
            <person name="Lebrun M."/>
            <person name="Masmoudi K."/>
            <person name="Ferrand S."/>
            <person name="Dhar M.I."/>
            <person name="Fresquez Z.A."/>
            <person name="Rosas U."/>
            <person name="Zhang J."/>
            <person name="Talag J."/>
            <person name="Lee S."/>
            <person name="Kudrna D."/>
            <person name="Powell R.F."/>
            <person name="Leitch I.J."/>
            <person name="Krueger R.R."/>
            <person name="Wing R.A."/>
            <person name="Amiri K.M.A."/>
            <person name="Purugganan M.D."/>
        </authorList>
    </citation>
    <scope>NUCLEOTIDE SEQUENCE [LARGE SCALE GENOMIC DNA]</scope>
    <source>
        <strain evidence="6">cv. Khalas</strain>
    </source>
</reference>
<dbReference type="PANTHER" id="PTHR13391">
    <property type="entry name" value="MITOCHONDRIAL DISTRIBUTION REGULATOR MISATO"/>
    <property type="match status" value="1"/>
</dbReference>
<evidence type="ECO:0000259" key="5">
    <source>
        <dbReference type="Pfam" id="PF14881"/>
    </source>
</evidence>
<evidence type="ECO:0000256" key="1">
    <source>
        <dbReference type="ARBA" id="ARBA00004173"/>
    </source>
</evidence>
<dbReference type="InterPro" id="IPR019605">
    <property type="entry name" value="Misato_II_tubulin-like"/>
</dbReference>
<dbReference type="GO" id="GO:0005739">
    <property type="term" value="C:mitochondrion"/>
    <property type="evidence" value="ECO:0007669"/>
    <property type="project" value="UniProtKB-SubCell"/>
</dbReference>
<dbReference type="RefSeq" id="XP_008792588.2">
    <property type="nucleotide sequence ID" value="XM_008794366.4"/>
</dbReference>
<feature type="domain" description="DML1/Misato tubulin" evidence="5">
    <location>
        <begin position="103"/>
        <end position="283"/>
    </location>
</feature>
<gene>
    <name evidence="7 8" type="primary">LOC103709146</name>
</gene>
<dbReference type="GO" id="GO:0007005">
    <property type="term" value="P:mitochondrion organization"/>
    <property type="evidence" value="ECO:0007669"/>
    <property type="project" value="InterPro"/>
</dbReference>
<dbReference type="Gene3D" id="3.40.50.1440">
    <property type="entry name" value="Tubulin/FtsZ, GTPase domain"/>
    <property type="match status" value="1"/>
</dbReference>
<comment type="subcellular location">
    <subcellularLocation>
        <location evidence="1">Mitochondrion</location>
    </subcellularLocation>
</comment>
<dbReference type="Pfam" id="PF10644">
    <property type="entry name" value="Misat_Tub_SegII"/>
    <property type="match status" value="1"/>
</dbReference>
<dbReference type="Proteomes" id="UP000228380">
    <property type="component" value="Chromosome 16"/>
</dbReference>
<dbReference type="InterPro" id="IPR029209">
    <property type="entry name" value="DML1/Misato_tubulin"/>
</dbReference>
<proteinExistence type="inferred from homology"/>
<protein>
    <submittedName>
        <fullName evidence="7 8">Protein misato homolog 1 isoform X2</fullName>
    </submittedName>
</protein>
<dbReference type="GeneID" id="103709146"/>
<sequence length="594" mass="65371">MMEGLLTYSPRLISVGFQGSLGSLSSSGSLFDNISTYDPTDIVTWTGNVSRCAAEPHKKNLFLQSLCEEDQQKSALYANDPDKEKTSPQKQIQDKDLVECLESGVQFWTDFSKVQYHPRSLYELHGSWTDVQKLDNYGIGKDVLSEGLQIEEMNERLRFFVEECDHVQGIQFIVDDSGGFSSVAAEYLENIADEYTNTPVLLYAARDPGAYAFPVSQKESITRVLHDAVSFSRLSSFCKLMVPVGLPSLRSKLSSVLNVDDQKLFHSSAVYAASIHSISIPLRMELPGPTATSAYVSGAVDVGEIVHILAGQERQNMVTILDTAMPAPSLTDEHNQGSIHRNLHPLTPEVEEDDDDLHAVESLIIHGALHSGDHRASISQVKDAINASYLGGSQKPKLAYLSIALCPLPIPLPFPSIFGSCVGRHGELLGNQSEGAHSRGSLEIDSIPMAARLRSSKAVMPLIERRLGNLRKHGTARGAPGAELLRSWGFGKDEVEDMGEFLSRLLMSLNLQMTLEQSQSKSASEILAHLVILDSSGSEHCLQSWHSNQIYDLYCYVILINSFMVISLSFLLELGLWNHELKSIICLCTDAFKG</sequence>